<comment type="caution">
    <text evidence="1">The sequence shown here is derived from an EMBL/GenBank/DDBJ whole genome shotgun (WGS) entry which is preliminary data.</text>
</comment>
<accession>A0A0L6JKP2</accession>
<dbReference type="AlphaFoldDB" id="A0A0L6JKP2"/>
<evidence type="ECO:0000313" key="2">
    <source>
        <dbReference type="Proteomes" id="UP000036923"/>
    </source>
</evidence>
<evidence type="ECO:0000313" key="1">
    <source>
        <dbReference type="EMBL" id="KNY26354.1"/>
    </source>
</evidence>
<dbReference type="Proteomes" id="UP000036923">
    <property type="component" value="Unassembled WGS sequence"/>
</dbReference>
<dbReference type="RefSeq" id="WP_036941483.1">
    <property type="nucleotide sequence ID" value="NZ_JQKC01000015.1"/>
</dbReference>
<proteinExistence type="predicted"/>
<reference evidence="2" key="1">
    <citation type="submission" date="2015-07" db="EMBL/GenBank/DDBJ databases">
        <title>Near-Complete Genome Sequence of the Cellulolytic Bacterium Bacteroides (Pseudobacteroides) cellulosolvens ATCC 35603.</title>
        <authorList>
            <person name="Dassa B."/>
            <person name="Utturkar S.M."/>
            <person name="Klingeman D.M."/>
            <person name="Hurt R.A."/>
            <person name="Keller M."/>
            <person name="Xu J."/>
            <person name="Reddy Y.H.K."/>
            <person name="Borovok I."/>
            <person name="Grinberg I.R."/>
            <person name="Lamed R."/>
            <person name="Zhivin O."/>
            <person name="Bayer E.A."/>
            <person name="Brown S.D."/>
        </authorList>
    </citation>
    <scope>NUCLEOTIDE SEQUENCE [LARGE SCALE GENOMIC DNA]</scope>
    <source>
        <strain evidence="2">DSM 2933</strain>
    </source>
</reference>
<dbReference type="STRING" id="398512.Bccel_1616"/>
<name>A0A0L6JKP2_9FIRM</name>
<protein>
    <submittedName>
        <fullName evidence="1">Uncharacterized protein</fullName>
    </submittedName>
</protein>
<keyword evidence="2" id="KW-1185">Reference proteome</keyword>
<gene>
    <name evidence="1" type="ORF">Bccel_1616</name>
</gene>
<sequence length="75" mass="9423">MEEENKKIIKEEEVLFLNNKYKKLTYEDNTYGFIRYNEKYKMWVELRFNGKEDIDKVSDDICKILLESYRKEKRW</sequence>
<dbReference type="EMBL" id="LGTC01000001">
    <property type="protein sequence ID" value="KNY26354.1"/>
    <property type="molecule type" value="Genomic_DNA"/>
</dbReference>
<organism evidence="1 2">
    <name type="scientific">Pseudobacteroides cellulosolvens ATCC 35603 = DSM 2933</name>
    <dbReference type="NCBI Taxonomy" id="398512"/>
    <lineage>
        <taxon>Bacteria</taxon>
        <taxon>Bacillati</taxon>
        <taxon>Bacillota</taxon>
        <taxon>Clostridia</taxon>
        <taxon>Eubacteriales</taxon>
        <taxon>Oscillospiraceae</taxon>
        <taxon>Pseudobacteroides</taxon>
    </lineage>
</organism>